<gene>
    <name evidence="2" type="ORF">PHISCL_03158</name>
</gene>
<keyword evidence="3" id="KW-1185">Reference proteome</keyword>
<feature type="compositionally biased region" description="Polar residues" evidence="1">
    <location>
        <begin position="1"/>
        <end position="14"/>
    </location>
</feature>
<dbReference type="AlphaFoldDB" id="A0A3A2ZPB4"/>
<reference evidence="3" key="1">
    <citation type="submission" date="2017-02" db="EMBL/GenBank/DDBJ databases">
        <authorList>
            <person name="Tafer H."/>
            <person name="Lopandic K."/>
        </authorList>
    </citation>
    <scope>NUCLEOTIDE SEQUENCE [LARGE SCALE GENOMIC DNA]</scope>
    <source>
        <strain evidence="3">CBS 366.77</strain>
    </source>
</reference>
<organism evidence="2 3">
    <name type="scientific">Aspergillus sclerotialis</name>
    <dbReference type="NCBI Taxonomy" id="2070753"/>
    <lineage>
        <taxon>Eukaryota</taxon>
        <taxon>Fungi</taxon>
        <taxon>Dikarya</taxon>
        <taxon>Ascomycota</taxon>
        <taxon>Pezizomycotina</taxon>
        <taxon>Eurotiomycetes</taxon>
        <taxon>Eurotiomycetidae</taxon>
        <taxon>Eurotiales</taxon>
        <taxon>Aspergillaceae</taxon>
        <taxon>Aspergillus</taxon>
        <taxon>Aspergillus subgen. Polypaecilum</taxon>
    </lineage>
</organism>
<protein>
    <submittedName>
        <fullName evidence="2">Uncharacterized protein</fullName>
    </submittedName>
</protein>
<dbReference type="OrthoDB" id="5350396at2759"/>
<dbReference type="STRING" id="2070753.A0A3A2ZPB4"/>
<sequence>MNPSEENAHQQSFQSTKTTGSSSIGGSFNSSRRVMKSGEEVVMGSDDDTDSIGSLEDVDNLIMEVTGPSNDTKKKDIKSTPTVTATGSQPRYNSKTNVFGIPDVSLPKCVYSYDLLVNQSVKDKDTEDIVAKTRAAFEAEAFDKANDRPRARESNQDMLISTAADMDEDHGSSRVIGAVQRTHGHDRERTWSFFDHRASIPDMPEFPRKSISPDSCLAILLEPASRERALLHGLVEVPFSKHSLPSELIKWLFRSVSSEPREDLRDAYARVFKARKHVHVEGVSCIRPKDVDELFCRLGAAPKALTVSEPIVPDPIVSDSISDGETFWSYIWTLAKTKRTQKRRMSIVLSCFLFSTYFDMEHTDAVMSSELKNTITTVLNSIPAENIDNTTHHVCKCIYDTVKDTTFQSRLLTHILPTSEWIALFRCRLAVCFLTKSPSPLAEPPGRVLNLDRIISIIKHDIDRPKSKAYGEFDYGSLNAITILLNTAIDSSWSQKGFPDKDTEREFNTKIDILAKEIKSISSSIHDMGTTDLNRPLAKSAMDALWFRVMYSIRSKRKRLAYYGGSDIVQGSSMVMDRFVSHQKSDLPKLSSSEGVKDVEIPIRDNTRA</sequence>
<dbReference type="EMBL" id="MVGC01000078">
    <property type="protein sequence ID" value="RJE24520.1"/>
    <property type="molecule type" value="Genomic_DNA"/>
</dbReference>
<evidence type="ECO:0000256" key="1">
    <source>
        <dbReference type="SAM" id="MobiDB-lite"/>
    </source>
</evidence>
<evidence type="ECO:0000313" key="2">
    <source>
        <dbReference type="EMBL" id="RJE24520.1"/>
    </source>
</evidence>
<evidence type="ECO:0000313" key="3">
    <source>
        <dbReference type="Proteomes" id="UP000266188"/>
    </source>
</evidence>
<accession>A0A3A2ZPB4</accession>
<dbReference type="Proteomes" id="UP000266188">
    <property type="component" value="Unassembled WGS sequence"/>
</dbReference>
<comment type="caution">
    <text evidence="2">The sequence shown here is derived from an EMBL/GenBank/DDBJ whole genome shotgun (WGS) entry which is preliminary data.</text>
</comment>
<feature type="compositionally biased region" description="Low complexity" evidence="1">
    <location>
        <begin position="15"/>
        <end position="31"/>
    </location>
</feature>
<feature type="compositionally biased region" description="Polar residues" evidence="1">
    <location>
        <begin position="79"/>
        <end position="89"/>
    </location>
</feature>
<proteinExistence type="predicted"/>
<name>A0A3A2ZPB4_9EURO</name>
<feature type="region of interest" description="Disordered" evidence="1">
    <location>
        <begin position="1"/>
        <end position="89"/>
    </location>
</feature>